<accession>A0A368VKL6</accession>
<keyword evidence="2" id="KW-0413">Isomerase</keyword>
<proteinExistence type="predicted"/>
<evidence type="ECO:0000313" key="3">
    <source>
        <dbReference type="Proteomes" id="UP000252415"/>
    </source>
</evidence>
<dbReference type="InterPro" id="IPR013022">
    <property type="entry name" value="Xyl_isomerase-like_TIM-brl"/>
</dbReference>
<feature type="domain" description="Xylose isomerase-like TIM barrel" evidence="1">
    <location>
        <begin position="20"/>
        <end position="296"/>
    </location>
</feature>
<dbReference type="PANTHER" id="PTHR12110">
    <property type="entry name" value="HYDROXYPYRUVATE ISOMERASE"/>
    <property type="match status" value="1"/>
</dbReference>
<dbReference type="PANTHER" id="PTHR12110:SF41">
    <property type="entry name" value="INOSOSE DEHYDRATASE"/>
    <property type="match status" value="1"/>
</dbReference>
<dbReference type="InterPro" id="IPR050312">
    <property type="entry name" value="IolE/XylAMocC-like"/>
</dbReference>
<name>A0A368VKL6_9BACL</name>
<reference evidence="2 3" key="1">
    <citation type="submission" date="2018-07" db="EMBL/GenBank/DDBJ databases">
        <title>Genomic Encyclopedia of Type Strains, Phase III (KMG-III): the genomes of soil and plant-associated and newly described type strains.</title>
        <authorList>
            <person name="Whitman W."/>
        </authorList>
    </citation>
    <scope>NUCLEOTIDE SEQUENCE [LARGE SCALE GENOMIC DNA]</scope>
    <source>
        <strain evidence="2 3">CECT 7506</strain>
    </source>
</reference>
<dbReference type="Pfam" id="PF01261">
    <property type="entry name" value="AP_endonuc_2"/>
    <property type="match status" value="1"/>
</dbReference>
<dbReference type="OrthoDB" id="104997at2"/>
<organism evidence="2 3">
    <name type="scientific">Paenibacillus prosopidis</name>
    <dbReference type="NCBI Taxonomy" id="630520"/>
    <lineage>
        <taxon>Bacteria</taxon>
        <taxon>Bacillati</taxon>
        <taxon>Bacillota</taxon>
        <taxon>Bacilli</taxon>
        <taxon>Bacillales</taxon>
        <taxon>Paenibacillaceae</taxon>
        <taxon>Paenibacillus</taxon>
    </lineage>
</organism>
<gene>
    <name evidence="2" type="ORF">DFP97_11959</name>
</gene>
<keyword evidence="3" id="KW-1185">Reference proteome</keyword>
<protein>
    <submittedName>
        <fullName evidence="2">Sugar phosphate isomerase/epimerase</fullName>
    </submittedName>
</protein>
<dbReference type="InterPro" id="IPR036237">
    <property type="entry name" value="Xyl_isomerase-like_sf"/>
</dbReference>
<evidence type="ECO:0000313" key="2">
    <source>
        <dbReference type="EMBL" id="RCW42078.1"/>
    </source>
</evidence>
<dbReference type="AlphaFoldDB" id="A0A368VKL6"/>
<dbReference type="SUPFAM" id="SSF51658">
    <property type="entry name" value="Xylose isomerase-like"/>
    <property type="match status" value="1"/>
</dbReference>
<dbReference type="GO" id="GO:0016853">
    <property type="term" value="F:isomerase activity"/>
    <property type="evidence" value="ECO:0007669"/>
    <property type="project" value="UniProtKB-KW"/>
</dbReference>
<comment type="caution">
    <text evidence="2">The sequence shown here is derived from an EMBL/GenBank/DDBJ whole genome shotgun (WGS) entry which is preliminary data.</text>
</comment>
<evidence type="ECO:0000259" key="1">
    <source>
        <dbReference type="Pfam" id="PF01261"/>
    </source>
</evidence>
<dbReference type="EMBL" id="QPJD01000019">
    <property type="protein sequence ID" value="RCW42078.1"/>
    <property type="molecule type" value="Genomic_DNA"/>
</dbReference>
<dbReference type="Gene3D" id="3.20.20.150">
    <property type="entry name" value="Divalent-metal-dependent TIM barrel enzymes"/>
    <property type="match status" value="1"/>
</dbReference>
<dbReference type="RefSeq" id="WP_114383343.1">
    <property type="nucleotide sequence ID" value="NZ_QPJD01000019.1"/>
</dbReference>
<dbReference type="Proteomes" id="UP000252415">
    <property type="component" value="Unassembled WGS sequence"/>
</dbReference>
<sequence>MKISVFTVMLPDCTLDRTVELLSRNGYDGVEWRFTKSDRAKREETPSFWGNNLSTVQSDASEEELVALKRLTDDAGLEVPNVAAYIQSGDLIATERAMRAAKVLGAPSIRIGVPGYDRSRHYADLLKEAREYLHETQELSRTYGVKGAIEVHFGNIASSATLARQLVDGFDADRIGVIYDPGNMVYEGFEQYKLGIEVLGDYLAHVHVKNAVWQKTNAAMPVSVGGAGGAVSSEQAKPHDPVWRAAWAPIAEGIVHWPQVIADLRAVGYDGWLSFEDFSGSAPSETLLRENIAYIHSLL</sequence>